<feature type="compositionally biased region" description="Polar residues" evidence="1">
    <location>
        <begin position="24"/>
        <end position="35"/>
    </location>
</feature>
<name>A0A6A7AN67_9PLEO</name>
<organism evidence="2 3">
    <name type="scientific">Plenodomus tracheiphilus IPT5</name>
    <dbReference type="NCBI Taxonomy" id="1408161"/>
    <lineage>
        <taxon>Eukaryota</taxon>
        <taxon>Fungi</taxon>
        <taxon>Dikarya</taxon>
        <taxon>Ascomycota</taxon>
        <taxon>Pezizomycotina</taxon>
        <taxon>Dothideomycetes</taxon>
        <taxon>Pleosporomycetidae</taxon>
        <taxon>Pleosporales</taxon>
        <taxon>Pleosporineae</taxon>
        <taxon>Leptosphaeriaceae</taxon>
        <taxon>Plenodomus</taxon>
    </lineage>
</organism>
<evidence type="ECO:0000256" key="1">
    <source>
        <dbReference type="SAM" id="MobiDB-lite"/>
    </source>
</evidence>
<proteinExistence type="predicted"/>
<dbReference type="EMBL" id="MU006368">
    <property type="protein sequence ID" value="KAF2844670.1"/>
    <property type="molecule type" value="Genomic_DNA"/>
</dbReference>
<dbReference type="Proteomes" id="UP000799423">
    <property type="component" value="Unassembled WGS sequence"/>
</dbReference>
<sequence>MIRKTLGGTLAIEGLDLRASRSRNAGSYRNASESSSGRELETRRFRSHTAFNGRRRTQRSRCAVQTALFQPKSVNVNNCSRILRDKRGGRGQRRRVLDGGLSRKQLCLADAHGGQVYLDLSVLSRPTERKTESRHGRSGCAVSTKSVLHLFGLQGWRGYFASSSDL</sequence>
<accession>A0A6A7AN67</accession>
<protein>
    <submittedName>
        <fullName evidence="2">Uncharacterized protein</fullName>
    </submittedName>
</protein>
<keyword evidence="3" id="KW-1185">Reference proteome</keyword>
<evidence type="ECO:0000313" key="2">
    <source>
        <dbReference type="EMBL" id="KAF2844670.1"/>
    </source>
</evidence>
<dbReference type="AlphaFoldDB" id="A0A6A7AN67"/>
<gene>
    <name evidence="2" type="ORF">T440DRAFT_314638</name>
</gene>
<reference evidence="2" key="1">
    <citation type="submission" date="2020-01" db="EMBL/GenBank/DDBJ databases">
        <authorList>
            <consortium name="DOE Joint Genome Institute"/>
            <person name="Haridas S."/>
            <person name="Albert R."/>
            <person name="Binder M."/>
            <person name="Bloem J."/>
            <person name="Labutti K."/>
            <person name="Salamov A."/>
            <person name="Andreopoulos B."/>
            <person name="Baker S.E."/>
            <person name="Barry K."/>
            <person name="Bills G."/>
            <person name="Bluhm B.H."/>
            <person name="Cannon C."/>
            <person name="Castanera R."/>
            <person name="Culley D.E."/>
            <person name="Daum C."/>
            <person name="Ezra D."/>
            <person name="Gonzalez J.B."/>
            <person name="Henrissat B."/>
            <person name="Kuo A."/>
            <person name="Liang C."/>
            <person name="Lipzen A."/>
            <person name="Lutzoni F."/>
            <person name="Magnuson J."/>
            <person name="Mondo S."/>
            <person name="Nolan M."/>
            <person name="Ohm R."/>
            <person name="Pangilinan J."/>
            <person name="Park H.-J."/>
            <person name="Ramirez L."/>
            <person name="Alfaro M."/>
            <person name="Sun H."/>
            <person name="Tritt A."/>
            <person name="Yoshinaga Y."/>
            <person name="Zwiers L.-H."/>
            <person name="Turgeon B.G."/>
            <person name="Goodwin S.B."/>
            <person name="Spatafora J.W."/>
            <person name="Crous P.W."/>
            <person name="Grigoriev I.V."/>
        </authorList>
    </citation>
    <scope>NUCLEOTIDE SEQUENCE</scope>
    <source>
        <strain evidence="2">IPT5</strain>
    </source>
</reference>
<evidence type="ECO:0000313" key="3">
    <source>
        <dbReference type="Proteomes" id="UP000799423"/>
    </source>
</evidence>
<feature type="region of interest" description="Disordered" evidence="1">
    <location>
        <begin position="24"/>
        <end position="58"/>
    </location>
</feature>